<dbReference type="InterPro" id="IPR036259">
    <property type="entry name" value="MFS_trans_sf"/>
</dbReference>
<evidence type="ECO:0000259" key="6">
    <source>
        <dbReference type="PROSITE" id="PS50850"/>
    </source>
</evidence>
<feature type="transmembrane region" description="Helical" evidence="5">
    <location>
        <begin position="105"/>
        <end position="124"/>
    </location>
</feature>
<organism evidence="7 8">
    <name type="scientific">Macrolepiota fuliginosa MF-IS2</name>
    <dbReference type="NCBI Taxonomy" id="1400762"/>
    <lineage>
        <taxon>Eukaryota</taxon>
        <taxon>Fungi</taxon>
        <taxon>Dikarya</taxon>
        <taxon>Basidiomycota</taxon>
        <taxon>Agaricomycotina</taxon>
        <taxon>Agaricomycetes</taxon>
        <taxon>Agaricomycetidae</taxon>
        <taxon>Agaricales</taxon>
        <taxon>Agaricineae</taxon>
        <taxon>Agaricaceae</taxon>
        <taxon>Macrolepiota</taxon>
    </lineage>
</organism>
<sequence length="475" mass="51033">MTVSEETPLLHNDHSHISEGTSKRELIYERFSPRQKRVLVAIVSWCGLMPLFVSATIYPSIPAMVKDFNTTPQIIGLAVSISILAMSMGALAAASYSTFYGRRPIYLFALPLLVFGSVGVSLSRTVGELYVFRFLQAAGASPGFSIGAGVIGDIYKLEERGSAMGVFLAAILLGPSLAPVAGGLAAEYASWRHMQFIIGVFGLIAFGIIWTCFPETSHPGVRGIDKLCRQAENGVKIRWNRYIVNPLSPLGLLRAPNILAVTIACFTVALTFFVLMVPIAYTIGTKYNIRNDALIGACAIPGGLGEIIGAPLSGRLSDRIVVKWRRSRGGVWYPEDRLRAATSGLLYFLPLSMLLSGLIINYVGGPLGLALVFVCLFANGFGLELVLSPAAAYVVDVLHSRSAEAVAANNGFRSVILSVAIAGIMPMIDAYGVVATNTASAVLTWFGFGLLWLTIRYGESMRAWCNIGFSTAETN</sequence>
<dbReference type="InterPro" id="IPR020846">
    <property type="entry name" value="MFS_dom"/>
</dbReference>
<evidence type="ECO:0000313" key="8">
    <source>
        <dbReference type="Proteomes" id="UP000807342"/>
    </source>
</evidence>
<evidence type="ECO:0000256" key="2">
    <source>
        <dbReference type="ARBA" id="ARBA00022692"/>
    </source>
</evidence>
<feature type="domain" description="Major facilitator superfamily (MFS) profile" evidence="6">
    <location>
        <begin position="39"/>
        <end position="459"/>
    </location>
</feature>
<dbReference type="SUPFAM" id="SSF103473">
    <property type="entry name" value="MFS general substrate transporter"/>
    <property type="match status" value="1"/>
</dbReference>
<feature type="transmembrane region" description="Helical" evidence="5">
    <location>
        <begin position="73"/>
        <end position="93"/>
    </location>
</feature>
<feature type="transmembrane region" description="Helical" evidence="5">
    <location>
        <begin position="130"/>
        <end position="151"/>
    </location>
</feature>
<comment type="subcellular location">
    <subcellularLocation>
        <location evidence="1">Membrane</location>
        <topology evidence="1">Multi-pass membrane protein</topology>
    </subcellularLocation>
</comment>
<protein>
    <submittedName>
        <fullName evidence="7">MFS general substrate transporter</fullName>
    </submittedName>
</protein>
<gene>
    <name evidence="7" type="ORF">P691DRAFT_807767</name>
</gene>
<feature type="transmembrane region" description="Helical" evidence="5">
    <location>
        <begin position="194"/>
        <end position="213"/>
    </location>
</feature>
<dbReference type="Pfam" id="PF07690">
    <property type="entry name" value="MFS_1"/>
    <property type="match status" value="1"/>
</dbReference>
<dbReference type="Proteomes" id="UP000807342">
    <property type="component" value="Unassembled WGS sequence"/>
</dbReference>
<evidence type="ECO:0000313" key="7">
    <source>
        <dbReference type="EMBL" id="KAF9444153.1"/>
    </source>
</evidence>
<name>A0A9P5X3I6_9AGAR</name>
<dbReference type="InterPro" id="IPR011701">
    <property type="entry name" value="MFS"/>
</dbReference>
<keyword evidence="4 5" id="KW-0472">Membrane</keyword>
<evidence type="ECO:0000256" key="5">
    <source>
        <dbReference type="SAM" id="Phobius"/>
    </source>
</evidence>
<dbReference type="GO" id="GO:0022857">
    <property type="term" value="F:transmembrane transporter activity"/>
    <property type="evidence" value="ECO:0007669"/>
    <property type="project" value="InterPro"/>
</dbReference>
<proteinExistence type="predicted"/>
<dbReference type="OrthoDB" id="3066029at2759"/>
<accession>A0A9P5X3I6</accession>
<feature type="transmembrane region" description="Helical" evidence="5">
    <location>
        <begin position="338"/>
        <end position="363"/>
    </location>
</feature>
<dbReference type="EMBL" id="MU151399">
    <property type="protein sequence ID" value="KAF9444153.1"/>
    <property type="molecule type" value="Genomic_DNA"/>
</dbReference>
<feature type="transmembrane region" description="Helical" evidence="5">
    <location>
        <begin position="434"/>
        <end position="453"/>
    </location>
</feature>
<evidence type="ECO:0000256" key="3">
    <source>
        <dbReference type="ARBA" id="ARBA00022989"/>
    </source>
</evidence>
<evidence type="ECO:0000256" key="1">
    <source>
        <dbReference type="ARBA" id="ARBA00004141"/>
    </source>
</evidence>
<reference evidence="7" key="1">
    <citation type="submission" date="2020-11" db="EMBL/GenBank/DDBJ databases">
        <authorList>
            <consortium name="DOE Joint Genome Institute"/>
            <person name="Ahrendt S."/>
            <person name="Riley R."/>
            <person name="Andreopoulos W."/>
            <person name="Labutti K."/>
            <person name="Pangilinan J."/>
            <person name="Ruiz-Duenas F.J."/>
            <person name="Barrasa J.M."/>
            <person name="Sanchez-Garcia M."/>
            <person name="Camarero S."/>
            <person name="Miyauchi S."/>
            <person name="Serrano A."/>
            <person name="Linde D."/>
            <person name="Babiker R."/>
            <person name="Drula E."/>
            <person name="Ayuso-Fernandez I."/>
            <person name="Pacheco R."/>
            <person name="Padilla G."/>
            <person name="Ferreira P."/>
            <person name="Barriuso J."/>
            <person name="Kellner H."/>
            <person name="Castanera R."/>
            <person name="Alfaro M."/>
            <person name="Ramirez L."/>
            <person name="Pisabarro A.G."/>
            <person name="Kuo A."/>
            <person name="Tritt A."/>
            <person name="Lipzen A."/>
            <person name="He G."/>
            <person name="Yan M."/>
            <person name="Ng V."/>
            <person name="Cullen D."/>
            <person name="Martin F."/>
            <person name="Rosso M.-N."/>
            <person name="Henrissat B."/>
            <person name="Hibbett D."/>
            <person name="Martinez A.T."/>
            <person name="Grigoriev I.V."/>
        </authorList>
    </citation>
    <scope>NUCLEOTIDE SEQUENCE</scope>
    <source>
        <strain evidence="7">MF-IS2</strain>
    </source>
</reference>
<evidence type="ECO:0000256" key="4">
    <source>
        <dbReference type="ARBA" id="ARBA00023136"/>
    </source>
</evidence>
<dbReference type="PROSITE" id="PS50850">
    <property type="entry name" value="MFS"/>
    <property type="match status" value="1"/>
</dbReference>
<keyword evidence="8" id="KW-1185">Reference proteome</keyword>
<dbReference type="PANTHER" id="PTHR23502">
    <property type="entry name" value="MAJOR FACILITATOR SUPERFAMILY"/>
    <property type="match status" value="1"/>
</dbReference>
<feature type="transmembrane region" description="Helical" evidence="5">
    <location>
        <begin position="369"/>
        <end position="395"/>
    </location>
</feature>
<dbReference type="Gene3D" id="1.20.1250.20">
    <property type="entry name" value="MFS general substrate transporter like domains"/>
    <property type="match status" value="1"/>
</dbReference>
<feature type="transmembrane region" description="Helical" evidence="5">
    <location>
        <begin position="38"/>
        <end position="61"/>
    </location>
</feature>
<feature type="transmembrane region" description="Helical" evidence="5">
    <location>
        <begin position="258"/>
        <end position="281"/>
    </location>
</feature>
<keyword evidence="3 5" id="KW-1133">Transmembrane helix</keyword>
<dbReference type="GO" id="GO:0005886">
    <property type="term" value="C:plasma membrane"/>
    <property type="evidence" value="ECO:0007669"/>
    <property type="project" value="TreeGrafter"/>
</dbReference>
<keyword evidence="2 5" id="KW-0812">Transmembrane</keyword>
<comment type="caution">
    <text evidence="7">The sequence shown here is derived from an EMBL/GenBank/DDBJ whole genome shotgun (WGS) entry which is preliminary data.</text>
</comment>
<feature type="transmembrane region" description="Helical" evidence="5">
    <location>
        <begin position="163"/>
        <end position="182"/>
    </location>
</feature>
<dbReference type="AlphaFoldDB" id="A0A9P5X3I6"/>
<dbReference type="PANTHER" id="PTHR23502:SF64">
    <property type="entry name" value="TRANSPORTER, PUTATIVE (AFU_ORTHOLOGUE AFUA_3G11760)-RELATED"/>
    <property type="match status" value="1"/>
</dbReference>
<feature type="transmembrane region" description="Helical" evidence="5">
    <location>
        <begin position="407"/>
        <end position="428"/>
    </location>
</feature>